<proteinExistence type="predicted"/>
<sequence length="170" mass="18836">MELIRNVLTSNERFLERALDGLTDADLIKRPGEETNPIGWLLWHQTRVEDATIAAVLEQPQVWVVQDWHTQLGLEADAVDLGIGHTLDQVAAFRPSLSALLGYRKAVRERTLSCFDTLTDDELESQITIAGRGTGKAADYLTGLTMDHTQHTGQVAYLCGYLSGKGWFPA</sequence>
<dbReference type="Pfam" id="PF12867">
    <property type="entry name" value="DinB_2"/>
    <property type="match status" value="1"/>
</dbReference>
<protein>
    <submittedName>
        <fullName evidence="2">Chorismate synthase</fullName>
    </submittedName>
</protein>
<feature type="domain" description="DinB-like" evidence="1">
    <location>
        <begin position="15"/>
        <end position="154"/>
    </location>
</feature>
<gene>
    <name evidence="2" type="primary">kasH</name>
</gene>
<name>A0A1L7NR31_9BACT</name>
<organism evidence="2">
    <name type="scientific">uncultured Candidatus Entotheonella sp</name>
    <dbReference type="NCBI Taxonomy" id="312019"/>
    <lineage>
        <taxon>Bacteria</taxon>
        <taxon>Pseudomonadati</taxon>
        <taxon>Nitrospinota/Tectimicrobiota group</taxon>
        <taxon>Candidatus Tectimicrobiota</taxon>
        <taxon>Candidatus Entotheonellia</taxon>
        <taxon>Candidatus Entotheonellales</taxon>
        <taxon>Candidatus Entotheonellaceae</taxon>
        <taxon>Candidatus Entotheonella</taxon>
        <taxon>environmental samples</taxon>
    </lineage>
</organism>
<dbReference type="EMBL" id="LC160290">
    <property type="protein sequence ID" value="BAW32328.1"/>
    <property type="molecule type" value="Genomic_DNA"/>
</dbReference>
<accession>A0A1L7NR31</accession>
<evidence type="ECO:0000313" key="2">
    <source>
        <dbReference type="EMBL" id="BAW32328.1"/>
    </source>
</evidence>
<evidence type="ECO:0000259" key="1">
    <source>
        <dbReference type="Pfam" id="PF12867"/>
    </source>
</evidence>
<dbReference type="InterPro" id="IPR024775">
    <property type="entry name" value="DinB-like"/>
</dbReference>
<reference evidence="2" key="1">
    <citation type="journal article" date="2016" name="PLoS ONE">
        <title>Metagenomic Analysis of the Sponge Discodermia Reveals the Production of the Cyanobacterial Natural Product Kasumigamide by 'Entotheonella'.</title>
        <authorList>
            <person name="Nakashima Y."/>
            <person name="Egami Y."/>
            <person name="Kimura M."/>
            <person name="Wakimoto T."/>
            <person name="Abe I."/>
        </authorList>
    </citation>
    <scope>NUCLEOTIDE SEQUENCE</scope>
</reference>
<dbReference type="InterPro" id="IPR034660">
    <property type="entry name" value="DinB/YfiT-like"/>
</dbReference>
<dbReference type="SUPFAM" id="SSF109854">
    <property type="entry name" value="DinB/YfiT-like putative metalloenzymes"/>
    <property type="match status" value="1"/>
</dbReference>
<dbReference type="Gene3D" id="1.20.120.450">
    <property type="entry name" value="dinb family like domain"/>
    <property type="match status" value="1"/>
</dbReference>
<dbReference type="AlphaFoldDB" id="A0A1L7NR31"/>